<name>A0ABM1TQZ6_LIMPO</name>
<evidence type="ECO:0000256" key="1">
    <source>
        <dbReference type="PROSITE-ProRule" id="PRU00497"/>
    </source>
</evidence>
<dbReference type="Proteomes" id="UP000694941">
    <property type="component" value="Unplaced"/>
</dbReference>
<reference evidence="5" key="1">
    <citation type="submission" date="2025-08" db="UniProtKB">
        <authorList>
            <consortium name="RefSeq"/>
        </authorList>
    </citation>
    <scope>IDENTIFICATION</scope>
    <source>
        <tissue evidence="5">Muscle</tissue>
    </source>
</reference>
<dbReference type="PANTHER" id="PTHR10380">
    <property type="entry name" value="CUTICLE PROTEIN"/>
    <property type="match status" value="1"/>
</dbReference>
<feature type="region of interest" description="Disordered" evidence="2">
    <location>
        <begin position="109"/>
        <end position="141"/>
    </location>
</feature>
<dbReference type="RefSeq" id="XP_022258302.1">
    <property type="nucleotide sequence ID" value="XM_022402594.1"/>
</dbReference>
<dbReference type="PROSITE" id="PS51155">
    <property type="entry name" value="CHIT_BIND_RR_2"/>
    <property type="match status" value="1"/>
</dbReference>
<dbReference type="PANTHER" id="PTHR10380:SF240">
    <property type="match status" value="1"/>
</dbReference>
<organism evidence="4 5">
    <name type="scientific">Limulus polyphemus</name>
    <name type="common">Atlantic horseshoe crab</name>
    <dbReference type="NCBI Taxonomy" id="6850"/>
    <lineage>
        <taxon>Eukaryota</taxon>
        <taxon>Metazoa</taxon>
        <taxon>Ecdysozoa</taxon>
        <taxon>Arthropoda</taxon>
        <taxon>Chelicerata</taxon>
        <taxon>Merostomata</taxon>
        <taxon>Xiphosura</taxon>
        <taxon>Limulidae</taxon>
        <taxon>Limulus</taxon>
    </lineage>
</organism>
<sequence>MIAPMWMSVVLRTILATSGEFDQSYSTLRMTYFSVLQRDHKGVGSYKFGYNTGLSVGQSFREEEKTPNGTVFGKWGYVDPFRVLRITEYRADDSGFHIVARHVVSLPEPRIKPPRPVSNPPGPFIGPLPPFVPRPPPVEDE</sequence>
<dbReference type="InterPro" id="IPR050468">
    <property type="entry name" value="Cuticle_Struct_Prot"/>
</dbReference>
<feature type="signal peptide" evidence="3">
    <location>
        <begin position="1"/>
        <end position="19"/>
    </location>
</feature>
<accession>A0ABM1TQZ6</accession>
<gene>
    <name evidence="5" type="primary">LOC111089672</name>
</gene>
<evidence type="ECO:0000256" key="2">
    <source>
        <dbReference type="SAM" id="MobiDB-lite"/>
    </source>
</evidence>
<dbReference type="GeneID" id="111089672"/>
<evidence type="ECO:0000256" key="3">
    <source>
        <dbReference type="SAM" id="SignalP"/>
    </source>
</evidence>
<keyword evidence="1" id="KW-0193">Cuticle</keyword>
<dbReference type="Pfam" id="PF00379">
    <property type="entry name" value="Chitin_bind_4"/>
    <property type="match status" value="1"/>
</dbReference>
<protein>
    <submittedName>
        <fullName evidence="5">Uncharacterized protein LOC111089672</fullName>
    </submittedName>
</protein>
<evidence type="ECO:0000313" key="4">
    <source>
        <dbReference type="Proteomes" id="UP000694941"/>
    </source>
</evidence>
<feature type="compositionally biased region" description="Pro residues" evidence="2">
    <location>
        <begin position="114"/>
        <end position="141"/>
    </location>
</feature>
<dbReference type="InterPro" id="IPR000618">
    <property type="entry name" value="Insect_cuticle"/>
</dbReference>
<evidence type="ECO:0000313" key="5">
    <source>
        <dbReference type="RefSeq" id="XP_022258302.1"/>
    </source>
</evidence>
<keyword evidence="4" id="KW-1185">Reference proteome</keyword>
<feature type="chain" id="PRO_5045552592" evidence="3">
    <location>
        <begin position="20"/>
        <end position="141"/>
    </location>
</feature>
<keyword evidence="3" id="KW-0732">Signal</keyword>
<proteinExistence type="predicted"/>